<dbReference type="EMBL" id="JAPEUX010000007">
    <property type="protein sequence ID" value="KAJ4348802.1"/>
    <property type="molecule type" value="Genomic_DNA"/>
</dbReference>
<dbReference type="GO" id="GO:0051016">
    <property type="term" value="P:barbed-end actin filament capping"/>
    <property type="evidence" value="ECO:0007669"/>
    <property type="project" value="TreeGrafter"/>
</dbReference>
<reference evidence="8" key="1">
    <citation type="submission" date="2022-10" db="EMBL/GenBank/DDBJ databases">
        <title>Tapping the CABI collections for fungal endophytes: first genome assemblies for Collariella, Neodidymelliopsis, Ascochyta clinopodiicola, Didymella pomorum, Didymosphaeria variabile, Neocosmospora piperis and Neocucurbitaria cava.</title>
        <authorList>
            <person name="Hill R."/>
        </authorList>
    </citation>
    <scope>NUCLEOTIDE SEQUENCE</scope>
    <source>
        <strain evidence="8">IMI 356815</strain>
    </source>
</reference>
<feature type="coiled-coil region" evidence="3">
    <location>
        <begin position="1384"/>
        <end position="1411"/>
    </location>
</feature>
<protein>
    <recommendedName>
        <fullName evidence="10">FH2-domain-containing protein</fullName>
    </recommendedName>
</protein>
<dbReference type="GO" id="GO:0005934">
    <property type="term" value="C:cellular bud tip"/>
    <property type="evidence" value="ECO:0007669"/>
    <property type="project" value="UniProtKB-ARBA"/>
</dbReference>
<keyword evidence="1 3" id="KW-0175">Coiled coil</keyword>
<dbReference type="SMART" id="SM01140">
    <property type="entry name" value="Drf_GBD"/>
    <property type="match status" value="1"/>
</dbReference>
<dbReference type="PROSITE" id="PS51232">
    <property type="entry name" value="GBD_FH3"/>
    <property type="match status" value="1"/>
</dbReference>
<evidence type="ECO:0000256" key="3">
    <source>
        <dbReference type="SAM" id="Coils"/>
    </source>
</evidence>
<evidence type="ECO:0000256" key="2">
    <source>
        <dbReference type="ARBA" id="ARBA00037935"/>
    </source>
</evidence>
<dbReference type="GO" id="GO:1903475">
    <property type="term" value="P:mitotic actomyosin contractile ring assembly"/>
    <property type="evidence" value="ECO:0007669"/>
    <property type="project" value="TreeGrafter"/>
</dbReference>
<feature type="region of interest" description="Disordered" evidence="4">
    <location>
        <begin position="1"/>
        <end position="73"/>
    </location>
</feature>
<dbReference type="PANTHER" id="PTHR47102">
    <property type="entry name" value="PROTEIN BNI1"/>
    <property type="match status" value="1"/>
</dbReference>
<dbReference type="GO" id="GO:0003779">
    <property type="term" value="F:actin binding"/>
    <property type="evidence" value="ECO:0007669"/>
    <property type="project" value="InterPro"/>
</dbReference>
<sequence length="1752" mass="195317">MFSGTSQDKGRQSSAGKFFGRRHHKDKDRPSNETHLSTQSPQGSAHGSQSSRHSHRHTSSVASVDRPLSLGPEQGLAMQAGIYSSIPVPSYEQNSNAPRLVDDPYGVPQPHHLDKSTGDYHQYPVFDPSKMPQNGYANAGPPRPPPHATGSAMASSQPGDRGVSIQQWGSAGRGSNGNTYTSYTDSSNNTRTSSDQASVYSNDSRNRTSNVYYPQQSQSQSTFSSIGLDAGSLLPMAASTPRDSHRHLLHSNQPSAFSSTSSFGQNGFSIQRPADHVVEQEFMKLMERRGWKSLPEQARRQMEAYKIDKKWTLVHQDKLAEFKHEERKRQTQRQTYVGGANPDVLARAEEEGSPEWYVKKVMDNSITLKQMSSLEISLRTQPIAWVRGFIEAQGQIALTNVLAKINRRKGQGPAPPPNSVLQKAENDTEREYEIIKCLKALMNNKYGADNALQYPSIIQALAGSLISSRLNTRKVVSDVLTFLCHFGGGTGHEKVLQALDALKTQYGENGRFDAWMRIVEVTVDGRGKMGSMVGASEEVRSGGIGVENLLMEYAIATLFLINMVVDSPDRDLQLRMHIRAQFTGCGIKRVFKKMEGFQYDVIDKQIERYMTNEAVDYEEYLEVENNSMVDDVEGEGKDLNDPIQIADAINSKIINTREQDYFVSAMQHLMIIRDTNGEDRLKMFQLVDSMLSYVAMDRRLPDMDLKQSLNFTVQSLLDKLYTDSEARQVRDEAIEARQIADSAIAERDEAKAQLELGADGLVQKLQKQLAEQENIIAVRGRQIEQMKAELAEISRIRAQELQRNELETRELYLMLRDAQDVAASAAKNKGKEDLGAADPAQMQGILDRERLMGRLEIQLQRAKTQATLEGKVLGQVQPSEKLRELRERMEGQTDGDFDGVDPSSLGSSRAKSGVVRRKPVGSAFDDDEAMPDVLEDDEDVVIEKPRLVQMHKPKLSNAGRPPTGLLDEITSRVQQYGDSEADESESAKHPKLAHLLHRRRHHLHLLVNLDFLPTYLLLRPCLAPMLLDPTSSASAPTTSRCTRFPAAPGIPPPPPMPGQIDGSMPPPPPPPPMPGAKRGGFMPKAPAFGTASAHLTGPRPKKKLKALHWDKVDSPNSTVWANHGLTSEEKEEKYRELKNKGVLDEVEKLFLAKEIKAIGKKSAKKDDKKQIISRDLMHTFQISMSKFSQYSAEDVTNMIIHCDTKILDDPVVMEFLQKNDLCDVPDNVAKLIAPYSKDWTGPNANESKREQNPEDLTREDQIYLYTAYELHHYWKSRMRALSLTRTYEADYDEISNKLLEITRVSDALRSSVGLISVLGLILDIGNFMNDANKQATGFKLSTLSRLGMLKDDKNESTFADLVERIVRNQYPGWEDFTEEINGVVKAQKINVEQLQTDAKKYIDNIKNVQMSLDSGNLSDPTKFHPEDKVAIVVTRHMKEARRKAEQLQVFLEDMQKMYDDIMAFYGEDPTDDSARRDFFAKLANFVTEWKKSKEKNIQLEDLHRRNEANIRRKAAGPNPLSSSALANDTGDAPKSPANTGAMDDLLKKLRDAKPEARDQRDRRRRARLKDRHQVRVASGQQIPEIGVNMEEEKEEDAASDAGKAILSPTSEGGESSQSAEVKSPTDASAEPDVADRAAAMLEGLTGGSVSKDGSLVIRRRRENADSERERRRRRRQQASTASSVRSEDAGGLMSPTIPEEGEDGVRRGSVVSRDGSDDGPQTPITIVSPPSPEQKRDGDDGGRKLPTPPPES</sequence>
<dbReference type="InterPro" id="IPR015425">
    <property type="entry name" value="FH2_Formin"/>
</dbReference>
<dbReference type="FunFam" id="6.10.30.50:FF:000001">
    <property type="entry name" value="Cytokinesis sepA protein"/>
    <property type="match status" value="1"/>
</dbReference>
<dbReference type="PANTHER" id="PTHR47102:SF2">
    <property type="entry name" value="PROTEIN BNI1"/>
    <property type="match status" value="1"/>
</dbReference>
<feature type="compositionally biased region" description="Low complexity" evidence="4">
    <location>
        <begin position="42"/>
        <end position="51"/>
    </location>
</feature>
<dbReference type="InterPro" id="IPR014767">
    <property type="entry name" value="DAD_dom"/>
</dbReference>
<proteinExistence type="inferred from homology"/>
<dbReference type="GO" id="GO:0033554">
    <property type="term" value="P:cellular response to stress"/>
    <property type="evidence" value="ECO:0007669"/>
    <property type="project" value="UniProtKB-ARBA"/>
</dbReference>
<dbReference type="GO" id="GO:0043332">
    <property type="term" value="C:mating projection tip"/>
    <property type="evidence" value="ECO:0007669"/>
    <property type="project" value="TreeGrafter"/>
</dbReference>
<dbReference type="Pfam" id="PF06367">
    <property type="entry name" value="Drf_FH3"/>
    <property type="match status" value="1"/>
</dbReference>
<organism evidence="8 9">
    <name type="scientific">Didymosphaeria variabile</name>
    <dbReference type="NCBI Taxonomy" id="1932322"/>
    <lineage>
        <taxon>Eukaryota</taxon>
        <taxon>Fungi</taxon>
        <taxon>Dikarya</taxon>
        <taxon>Ascomycota</taxon>
        <taxon>Pezizomycotina</taxon>
        <taxon>Dothideomycetes</taxon>
        <taxon>Pleosporomycetidae</taxon>
        <taxon>Pleosporales</taxon>
        <taxon>Massarineae</taxon>
        <taxon>Didymosphaeriaceae</taxon>
        <taxon>Didymosphaeria</taxon>
    </lineage>
</organism>
<dbReference type="Gene3D" id="1.20.58.2220">
    <property type="entry name" value="Formin, FH2 domain"/>
    <property type="match status" value="1"/>
</dbReference>
<evidence type="ECO:0000259" key="7">
    <source>
        <dbReference type="PROSITE" id="PS51444"/>
    </source>
</evidence>
<dbReference type="SUPFAM" id="SSF101447">
    <property type="entry name" value="Formin homology 2 domain (FH2 domain)"/>
    <property type="match status" value="1"/>
</dbReference>
<feature type="region of interest" description="Disordered" evidence="4">
    <location>
        <begin position="1051"/>
        <end position="1070"/>
    </location>
</feature>
<accession>A0A9W8XEX6</accession>
<dbReference type="Gene3D" id="1.10.238.150">
    <property type="entry name" value="Formin, FH3 diaphanous domain"/>
    <property type="match status" value="1"/>
</dbReference>
<comment type="caution">
    <text evidence="8">The sequence shown here is derived from an EMBL/GenBank/DDBJ whole genome shotgun (WGS) entry which is preliminary data.</text>
</comment>
<evidence type="ECO:0008006" key="10">
    <source>
        <dbReference type="Google" id="ProtNLM"/>
    </source>
</evidence>
<dbReference type="GO" id="GO:0000131">
    <property type="term" value="C:incipient cellular bud site"/>
    <property type="evidence" value="ECO:0007669"/>
    <property type="project" value="UniProtKB-ARBA"/>
</dbReference>
<feature type="compositionally biased region" description="Polar residues" evidence="4">
    <location>
        <begin position="196"/>
        <end position="214"/>
    </location>
</feature>
<feature type="compositionally biased region" description="Polar residues" evidence="4">
    <location>
        <begin position="152"/>
        <end position="169"/>
    </location>
</feature>
<evidence type="ECO:0000313" key="9">
    <source>
        <dbReference type="Proteomes" id="UP001140513"/>
    </source>
</evidence>
<evidence type="ECO:0000256" key="1">
    <source>
        <dbReference type="ARBA" id="ARBA00023054"/>
    </source>
</evidence>
<feature type="compositionally biased region" description="Polar residues" evidence="4">
    <location>
        <begin position="1607"/>
        <end position="1620"/>
    </location>
</feature>
<dbReference type="InterPro" id="IPR014768">
    <property type="entry name" value="GBD/FH3_dom"/>
</dbReference>
<feature type="compositionally biased region" description="Basic and acidic residues" evidence="4">
    <location>
        <begin position="1733"/>
        <end position="1743"/>
    </location>
</feature>
<feature type="compositionally biased region" description="Acidic residues" evidence="4">
    <location>
        <begin position="1589"/>
        <end position="1598"/>
    </location>
</feature>
<evidence type="ECO:0000313" key="8">
    <source>
        <dbReference type="EMBL" id="KAJ4348802.1"/>
    </source>
</evidence>
<feature type="region of interest" description="Disordered" evidence="4">
    <location>
        <begin position="87"/>
        <end position="220"/>
    </location>
</feature>
<dbReference type="Gene3D" id="1.25.10.10">
    <property type="entry name" value="Leucine-rich Repeat Variant"/>
    <property type="match status" value="1"/>
</dbReference>
<feature type="compositionally biased region" description="Polar residues" evidence="4">
    <location>
        <begin position="1"/>
        <end position="15"/>
    </location>
</feature>
<feature type="compositionally biased region" description="Basic residues" evidence="4">
    <location>
        <begin position="1562"/>
        <end position="1574"/>
    </location>
</feature>
<dbReference type="GeneID" id="80913710"/>
<dbReference type="Proteomes" id="UP001140513">
    <property type="component" value="Unassembled WGS sequence"/>
</dbReference>
<dbReference type="GO" id="GO:0032991">
    <property type="term" value="C:protein-containing complex"/>
    <property type="evidence" value="ECO:0007669"/>
    <property type="project" value="UniProtKB-ARBA"/>
</dbReference>
<dbReference type="FunFam" id="1.10.238.150:FF:000003">
    <property type="entry name" value="Cytokinesis protein SepA"/>
    <property type="match status" value="1"/>
</dbReference>
<feature type="compositionally biased region" description="Basic and acidic residues" evidence="4">
    <location>
        <begin position="1544"/>
        <end position="1561"/>
    </location>
</feature>
<evidence type="ECO:0000259" key="6">
    <source>
        <dbReference type="PROSITE" id="PS51232"/>
    </source>
</evidence>
<feature type="domain" description="DAD" evidence="5">
    <location>
        <begin position="1535"/>
        <end position="1567"/>
    </location>
</feature>
<dbReference type="GO" id="GO:0032153">
    <property type="term" value="C:cell division site"/>
    <property type="evidence" value="ECO:0007669"/>
    <property type="project" value="UniProtKB-ARBA"/>
</dbReference>
<dbReference type="GO" id="GO:0015629">
    <property type="term" value="C:actin cytoskeleton"/>
    <property type="evidence" value="ECO:0007669"/>
    <property type="project" value="UniProtKB-ARBA"/>
</dbReference>
<dbReference type="OrthoDB" id="1104827at2759"/>
<dbReference type="GO" id="GO:0051017">
    <property type="term" value="P:actin filament bundle assembly"/>
    <property type="evidence" value="ECO:0007669"/>
    <property type="project" value="TreeGrafter"/>
</dbReference>
<dbReference type="Gene3D" id="6.10.30.50">
    <property type="match status" value="1"/>
</dbReference>
<dbReference type="GO" id="GO:0005938">
    <property type="term" value="C:cell cortex"/>
    <property type="evidence" value="ECO:0007669"/>
    <property type="project" value="UniProtKB-ARBA"/>
</dbReference>
<dbReference type="SUPFAM" id="SSF48371">
    <property type="entry name" value="ARM repeat"/>
    <property type="match status" value="1"/>
</dbReference>
<feature type="region of interest" description="Disordered" evidence="4">
    <location>
        <begin position="1510"/>
        <end position="1752"/>
    </location>
</feature>
<gene>
    <name evidence="8" type="ORF">N0V89_010180</name>
</gene>
<dbReference type="SMART" id="SM01139">
    <property type="entry name" value="Drf_FH3"/>
    <property type="match status" value="1"/>
</dbReference>
<feature type="domain" description="FH2" evidence="7">
    <location>
        <begin position="1094"/>
        <end position="1515"/>
    </location>
</feature>
<dbReference type="InterPro" id="IPR016024">
    <property type="entry name" value="ARM-type_fold"/>
</dbReference>
<dbReference type="InterPro" id="IPR010473">
    <property type="entry name" value="GTPase-bd"/>
</dbReference>
<evidence type="ECO:0000256" key="4">
    <source>
        <dbReference type="SAM" id="MobiDB-lite"/>
    </source>
</evidence>
<evidence type="ECO:0000259" key="5">
    <source>
        <dbReference type="PROSITE" id="PS51231"/>
    </source>
</evidence>
<feature type="compositionally biased region" description="Low complexity" evidence="4">
    <location>
        <begin position="176"/>
        <end position="195"/>
    </location>
</feature>
<dbReference type="Pfam" id="PF02181">
    <property type="entry name" value="FH2"/>
    <property type="match status" value="1"/>
</dbReference>
<dbReference type="GO" id="GO:0030010">
    <property type="term" value="P:establishment of cell polarity"/>
    <property type="evidence" value="ECO:0007669"/>
    <property type="project" value="UniProtKB-ARBA"/>
</dbReference>
<dbReference type="InterPro" id="IPR010472">
    <property type="entry name" value="FH3_dom"/>
</dbReference>
<name>A0A9W8XEX6_9PLEO</name>
<dbReference type="RefSeq" id="XP_056068190.1">
    <property type="nucleotide sequence ID" value="XM_056218925.1"/>
</dbReference>
<dbReference type="GO" id="GO:0031267">
    <property type="term" value="F:small GTPase binding"/>
    <property type="evidence" value="ECO:0007669"/>
    <property type="project" value="InterPro"/>
</dbReference>
<dbReference type="Pfam" id="PF06371">
    <property type="entry name" value="Drf_GBD"/>
    <property type="match status" value="1"/>
</dbReference>
<dbReference type="InterPro" id="IPR042201">
    <property type="entry name" value="FH2_Formin_sf"/>
</dbReference>
<dbReference type="PROSITE" id="PS51444">
    <property type="entry name" value="FH2"/>
    <property type="match status" value="1"/>
</dbReference>
<dbReference type="InterPro" id="IPR051661">
    <property type="entry name" value="Actin_filament_regulator"/>
</dbReference>
<dbReference type="PROSITE" id="PS51231">
    <property type="entry name" value="DAD"/>
    <property type="match status" value="1"/>
</dbReference>
<feature type="region of interest" description="Disordered" evidence="4">
    <location>
        <begin position="887"/>
        <end position="930"/>
    </location>
</feature>
<feature type="domain" description="GBD/FH3" evidence="6">
    <location>
        <begin position="270"/>
        <end position="702"/>
    </location>
</feature>
<dbReference type="FunFam" id="1.20.58.2220:FF:000006">
    <property type="entry name" value="Cytokinesis protein sepA"/>
    <property type="match status" value="1"/>
</dbReference>
<comment type="similarity">
    <text evidence="2">Belongs to the formin homology family. BNI1 subfamily.</text>
</comment>
<dbReference type="FunFam" id="1.25.10.10:FF:000291">
    <property type="entry name" value="Cytokinesis protein sepA"/>
    <property type="match status" value="1"/>
</dbReference>
<dbReference type="InterPro" id="IPR011989">
    <property type="entry name" value="ARM-like"/>
</dbReference>
<dbReference type="SMART" id="SM00498">
    <property type="entry name" value="FH2"/>
    <property type="match status" value="1"/>
</dbReference>
<keyword evidence="9" id="KW-1185">Reference proteome</keyword>